<evidence type="ECO:0000313" key="2">
    <source>
        <dbReference type="EMBL" id="SKB51352.1"/>
    </source>
</evidence>
<reference evidence="3" key="1">
    <citation type="submission" date="2017-02" db="EMBL/GenBank/DDBJ databases">
        <authorList>
            <person name="Varghese N."/>
            <person name="Submissions S."/>
        </authorList>
    </citation>
    <scope>NUCLEOTIDE SEQUENCE [LARGE SCALE GENOMIC DNA]</scope>
    <source>
        <strain evidence="3">UM2</strain>
    </source>
</reference>
<dbReference type="STRING" id="439228.SAMN06295920_103324"/>
<organism evidence="2 3">
    <name type="scientific">Rhizorhabdus histidinilytica</name>
    <dbReference type="NCBI Taxonomy" id="439228"/>
    <lineage>
        <taxon>Bacteria</taxon>
        <taxon>Pseudomonadati</taxon>
        <taxon>Pseudomonadota</taxon>
        <taxon>Alphaproteobacteria</taxon>
        <taxon>Sphingomonadales</taxon>
        <taxon>Sphingomonadaceae</taxon>
        <taxon>Rhizorhabdus</taxon>
    </lineage>
</organism>
<feature type="compositionally biased region" description="Basic and acidic residues" evidence="1">
    <location>
        <begin position="41"/>
        <end position="55"/>
    </location>
</feature>
<proteinExistence type="predicted"/>
<name>A0A1T5BVF8_9SPHN</name>
<evidence type="ECO:0000313" key="3">
    <source>
        <dbReference type="Proteomes" id="UP000189818"/>
    </source>
</evidence>
<keyword evidence="3" id="KW-1185">Reference proteome</keyword>
<accession>A0A1T5BVF8</accession>
<dbReference type="Proteomes" id="UP000189818">
    <property type="component" value="Unassembled WGS sequence"/>
</dbReference>
<feature type="region of interest" description="Disordered" evidence="1">
    <location>
        <begin position="1"/>
        <end position="23"/>
    </location>
</feature>
<feature type="region of interest" description="Disordered" evidence="1">
    <location>
        <begin position="41"/>
        <end position="80"/>
    </location>
</feature>
<protein>
    <submittedName>
        <fullName evidence="2">Uncharacterized protein</fullName>
    </submittedName>
</protein>
<dbReference type="EMBL" id="FUYM01000003">
    <property type="protein sequence ID" value="SKB51352.1"/>
    <property type="molecule type" value="Genomic_DNA"/>
</dbReference>
<dbReference type="AlphaFoldDB" id="A0A1T5BVF8"/>
<sequence>MGSDQPAIVGALGEHQQGNQGTYCTGCDDGAGEAIGNARAYRERGEKFEHGRDSDQGVAAGSAGLDTMPRPKISTEPETGTFAKNGNCTCSCSVDGAEDWMMLVG</sequence>
<gene>
    <name evidence="2" type="ORF">SAMN06295920_103324</name>
</gene>
<evidence type="ECO:0000256" key="1">
    <source>
        <dbReference type="SAM" id="MobiDB-lite"/>
    </source>
</evidence>